<name>A0A8S1MAJ1_PARPR</name>
<evidence type="ECO:0000256" key="3">
    <source>
        <dbReference type="ARBA" id="ARBA00022777"/>
    </source>
</evidence>
<feature type="coiled-coil region" evidence="4">
    <location>
        <begin position="85"/>
        <end position="377"/>
    </location>
</feature>
<keyword evidence="4" id="KW-0175">Coiled coil</keyword>
<keyword evidence="7" id="KW-1185">Reference proteome</keyword>
<evidence type="ECO:0000256" key="1">
    <source>
        <dbReference type="ARBA" id="ARBA00022527"/>
    </source>
</evidence>
<dbReference type="OMA" id="ANVFRKY"/>
<dbReference type="InterPro" id="IPR004166">
    <property type="entry name" value="a-kinase_dom"/>
</dbReference>
<feature type="domain" description="Alpha-type protein kinase" evidence="5">
    <location>
        <begin position="678"/>
        <end position="802"/>
    </location>
</feature>
<evidence type="ECO:0000313" key="6">
    <source>
        <dbReference type="EMBL" id="CAD8077310.1"/>
    </source>
</evidence>
<gene>
    <name evidence="6" type="ORF">PPRIM_AZ9-3.1.T0580049</name>
</gene>
<dbReference type="GO" id="GO:0005524">
    <property type="term" value="F:ATP binding"/>
    <property type="evidence" value="ECO:0007669"/>
    <property type="project" value="InterPro"/>
</dbReference>
<evidence type="ECO:0000259" key="5">
    <source>
        <dbReference type="Pfam" id="PF02816"/>
    </source>
</evidence>
<proteinExistence type="predicted"/>
<protein>
    <recommendedName>
        <fullName evidence="5">Alpha-type protein kinase domain-containing protein</fullName>
    </recommendedName>
</protein>
<keyword evidence="1" id="KW-0723">Serine/threonine-protein kinase</keyword>
<sequence>MNKIGIRYPDGNINSFEMQNGEVLSLRKIFLNHAQNLPPLEVTILINENTNTLVSRDETLKTNVPYKLVDCREMIKCFNSLRDCINQKDKQLLEYQQIIKEKQQLLDSQKKVIGDQEKQHLNDIQHKFRDLESNFKQVLDKNKDLQKENETIQKKIISVKEKNKKFQDQYEKYQEIRIKITDDKSAAEKQVACLQLELKHKQEKIIEKENLIKCQEEQHQKNLEQQSKYFDQLKFNLENQIKREQERLKEVEQQYQIALQENSALRQNQSSNDQSNKSQLFQQKDLEMEIQQQKLNFEKQINDKDDQIAFLKNQNDIKDMMIQDLKLNLEQINKESNQQKQQLQNDKQQLQQLERQIEEQKCQINNLNSIIEMADQEFIKKNGYNGQNQQDIIDNYNYRLRRLVECIPRFYKEEINFAIEEMFQKKKYEKKGNCINQTFQVYQLTNKNTRDIIFTQSNLDVKQTIIKSYKYNIHGELSKEKIVSEKKYSDKSRLIDSIQLYYSKSIDTLNDEYIKIKSENSNKIYMIKETFTNQQNNIGDIDYTLHLLSRSIVAQMILDEFVAELKNKNINIPFKFQFVQPVLFSIKIHFKEYFSNLIAKQGEKQYTNAFKTVISFMDIIEEQYSNDFYEYIRELQLTRLEVKSKDGKITNESNKEDQTQFIVKFIYTCYEDKKRDPFKNILLQFNLCSNEEKLKAFIDLTELLSETYNTFPTEKFFYGYELKLNDINDKSVFKKYNGGNTSFDSSEEGKFLSALSFYSILKTEQQFCVSHIQGIGNYFYDPVVSTYDGFLDCLDQGINEIRNIESAFSSSDPKHIGFKYIEALGPKYLEAMENMNMNEQQY</sequence>
<accession>A0A8S1MAJ1</accession>
<dbReference type="Pfam" id="PF02816">
    <property type="entry name" value="Alpha_kinase"/>
    <property type="match status" value="1"/>
</dbReference>
<evidence type="ECO:0000256" key="4">
    <source>
        <dbReference type="SAM" id="Coils"/>
    </source>
</evidence>
<comment type="caution">
    <text evidence="6">The sequence shown here is derived from an EMBL/GenBank/DDBJ whole genome shotgun (WGS) entry which is preliminary data.</text>
</comment>
<dbReference type="AlphaFoldDB" id="A0A8S1MAJ1"/>
<reference evidence="6" key="1">
    <citation type="submission" date="2021-01" db="EMBL/GenBank/DDBJ databases">
        <authorList>
            <consortium name="Genoscope - CEA"/>
            <person name="William W."/>
        </authorList>
    </citation>
    <scope>NUCLEOTIDE SEQUENCE</scope>
</reference>
<dbReference type="GO" id="GO:0004674">
    <property type="term" value="F:protein serine/threonine kinase activity"/>
    <property type="evidence" value="ECO:0007669"/>
    <property type="project" value="UniProtKB-KW"/>
</dbReference>
<organism evidence="6 7">
    <name type="scientific">Paramecium primaurelia</name>
    <dbReference type="NCBI Taxonomy" id="5886"/>
    <lineage>
        <taxon>Eukaryota</taxon>
        <taxon>Sar</taxon>
        <taxon>Alveolata</taxon>
        <taxon>Ciliophora</taxon>
        <taxon>Intramacronucleata</taxon>
        <taxon>Oligohymenophorea</taxon>
        <taxon>Peniculida</taxon>
        <taxon>Parameciidae</taxon>
        <taxon>Paramecium</taxon>
    </lineage>
</organism>
<dbReference type="Proteomes" id="UP000688137">
    <property type="component" value="Unassembled WGS sequence"/>
</dbReference>
<evidence type="ECO:0000313" key="7">
    <source>
        <dbReference type="Proteomes" id="UP000688137"/>
    </source>
</evidence>
<evidence type="ECO:0000256" key="2">
    <source>
        <dbReference type="ARBA" id="ARBA00022679"/>
    </source>
</evidence>
<keyword evidence="3" id="KW-0418">Kinase</keyword>
<dbReference type="EMBL" id="CAJJDM010000059">
    <property type="protein sequence ID" value="CAD8077310.1"/>
    <property type="molecule type" value="Genomic_DNA"/>
</dbReference>
<keyword evidence="2" id="KW-0808">Transferase</keyword>